<evidence type="ECO:0000256" key="5">
    <source>
        <dbReference type="SAM" id="Phobius"/>
    </source>
</evidence>
<dbReference type="SUPFAM" id="SSF103473">
    <property type="entry name" value="MFS general substrate transporter"/>
    <property type="match status" value="1"/>
</dbReference>
<feature type="transmembrane region" description="Helical" evidence="5">
    <location>
        <begin position="277"/>
        <end position="297"/>
    </location>
</feature>
<keyword evidence="4 5" id="KW-0472">Membrane</keyword>
<comment type="caution">
    <text evidence="6">The sequence shown here is derived from an EMBL/GenBank/DDBJ whole genome shotgun (WGS) entry which is preliminary data.</text>
</comment>
<gene>
    <name evidence="6" type="ORF">Fcan01_23914</name>
</gene>
<feature type="transmembrane region" description="Helical" evidence="5">
    <location>
        <begin position="214"/>
        <end position="237"/>
    </location>
</feature>
<feature type="transmembrane region" description="Helical" evidence="5">
    <location>
        <begin position="348"/>
        <end position="366"/>
    </location>
</feature>
<protein>
    <submittedName>
        <fullName evidence="6">Proton-coupled folate transporter</fullName>
    </submittedName>
</protein>
<keyword evidence="3 5" id="KW-1133">Transmembrane helix</keyword>
<feature type="transmembrane region" description="Helical" evidence="5">
    <location>
        <begin position="63"/>
        <end position="83"/>
    </location>
</feature>
<proteinExistence type="predicted"/>
<evidence type="ECO:0000313" key="6">
    <source>
        <dbReference type="EMBL" id="OXA41250.1"/>
    </source>
</evidence>
<feature type="transmembrane region" description="Helical" evidence="5">
    <location>
        <begin position="452"/>
        <end position="472"/>
    </location>
</feature>
<feature type="transmembrane region" description="Helical" evidence="5">
    <location>
        <begin position="12"/>
        <end position="32"/>
    </location>
</feature>
<evidence type="ECO:0000256" key="4">
    <source>
        <dbReference type="ARBA" id="ARBA00023136"/>
    </source>
</evidence>
<dbReference type="EMBL" id="LNIX01000030">
    <property type="protein sequence ID" value="OXA41250.1"/>
    <property type="molecule type" value="Genomic_DNA"/>
</dbReference>
<dbReference type="OrthoDB" id="3026777at2759"/>
<dbReference type="PANTHER" id="PTHR23507">
    <property type="entry name" value="ZGC:174356"/>
    <property type="match status" value="1"/>
</dbReference>
<dbReference type="Pfam" id="PF07690">
    <property type="entry name" value="MFS_1"/>
    <property type="match status" value="1"/>
</dbReference>
<name>A0A226D807_FOLCA</name>
<dbReference type="Gene3D" id="1.20.1250.20">
    <property type="entry name" value="MFS general substrate transporter like domains"/>
    <property type="match status" value="1"/>
</dbReference>
<sequence length="771" mass="86975">MEVKKKDTEKYASIIITVILVLIFGQMALLAYENAGSQIKKVTETLAEKEKDVYKLYCYVGKFFFWILSAIFVLVGSILLEIWGTRVTIDFLSGENISPPLKVVQENLVPEHPAENEATTNSNSRLEELKLKIGTLEELIAKFKRQDESQEVERDCVDGNMRFTPTEGTRGLKISQELRACAFVPWHERDIILGYQGYKIEEANPKEREIQKGVAGVQAVTSVVFSCITVLVVLFIGPWSDTYGRKIPLLVSTIGLILMPTMMIVGYLCLGKIRAVYIALLAMLPTTLTGGATVYSMSAGSYICDTTTPKNRTVRMGVFWASVRSSAPIGYVLGGLLMKFQVGIIKSLLIPVGLSGIALLIVLFKVKNERPGSLSDHDVENSGSAKNRRNDPCWKKYNPLTKLIQVFKMLFQQRENPWRFYLLILVHIFYVAPGVTYAIVYRNTVSYFAGAFYLLSAGITIPAEIIFVYFMFTKNNKTPEREDEQPADLNQHTMEPLNKSHTDIEQLMAVGFRLSIENLEGDVSQDEVLRGYTSRSQSQLYLPALPNLSKIVVRSEGSFHFQFSDLSGQAMKKLKTVTFLVYEEYGFQNSRDNWSNPTVTRLRLTGLPAPDETERYKNFFPNLEDFEIVAISGLSACDPIQSAKIFFDRVVLLISILNLKRISIKFFYSIGCKDFFKTLDDNKASLFGKGMYFKFELWDFSIKNLTDGVSDGEDAQFNDTFFRVLSATKGLKNVILSMKAYHFSPGFIKKMDSFIAEKGLPAELFVSTECD</sequence>
<feature type="transmembrane region" description="Helical" evidence="5">
    <location>
        <begin position="249"/>
        <end position="270"/>
    </location>
</feature>
<dbReference type="GO" id="GO:0016020">
    <property type="term" value="C:membrane"/>
    <property type="evidence" value="ECO:0007669"/>
    <property type="project" value="UniProtKB-SubCell"/>
</dbReference>
<evidence type="ECO:0000313" key="7">
    <source>
        <dbReference type="Proteomes" id="UP000198287"/>
    </source>
</evidence>
<dbReference type="InterPro" id="IPR011701">
    <property type="entry name" value="MFS"/>
</dbReference>
<dbReference type="InterPro" id="IPR036259">
    <property type="entry name" value="MFS_trans_sf"/>
</dbReference>
<evidence type="ECO:0000256" key="2">
    <source>
        <dbReference type="ARBA" id="ARBA00022692"/>
    </source>
</evidence>
<dbReference type="PANTHER" id="PTHR23507:SF1">
    <property type="entry name" value="FI18259P1-RELATED"/>
    <property type="match status" value="1"/>
</dbReference>
<accession>A0A226D807</accession>
<keyword evidence="2 5" id="KW-0812">Transmembrane</keyword>
<feature type="transmembrane region" description="Helical" evidence="5">
    <location>
        <begin position="418"/>
        <end position="440"/>
    </location>
</feature>
<keyword evidence="7" id="KW-1185">Reference proteome</keyword>
<dbReference type="AlphaFoldDB" id="A0A226D807"/>
<comment type="subcellular location">
    <subcellularLocation>
        <location evidence="1">Membrane</location>
        <topology evidence="1">Multi-pass membrane protein</topology>
    </subcellularLocation>
</comment>
<evidence type="ECO:0000256" key="1">
    <source>
        <dbReference type="ARBA" id="ARBA00004141"/>
    </source>
</evidence>
<reference evidence="6 7" key="1">
    <citation type="submission" date="2015-12" db="EMBL/GenBank/DDBJ databases">
        <title>The genome of Folsomia candida.</title>
        <authorList>
            <person name="Faddeeva A."/>
            <person name="Derks M.F."/>
            <person name="Anvar Y."/>
            <person name="Smit S."/>
            <person name="Van Straalen N."/>
            <person name="Roelofs D."/>
        </authorList>
    </citation>
    <scope>NUCLEOTIDE SEQUENCE [LARGE SCALE GENOMIC DNA]</scope>
    <source>
        <strain evidence="6 7">VU population</strain>
        <tissue evidence="6">Whole body</tissue>
    </source>
</reference>
<evidence type="ECO:0000256" key="3">
    <source>
        <dbReference type="ARBA" id="ARBA00022989"/>
    </source>
</evidence>
<dbReference type="GO" id="GO:0022857">
    <property type="term" value="F:transmembrane transporter activity"/>
    <property type="evidence" value="ECO:0007669"/>
    <property type="project" value="InterPro"/>
</dbReference>
<dbReference type="Proteomes" id="UP000198287">
    <property type="component" value="Unassembled WGS sequence"/>
</dbReference>
<organism evidence="6 7">
    <name type="scientific">Folsomia candida</name>
    <name type="common">Springtail</name>
    <dbReference type="NCBI Taxonomy" id="158441"/>
    <lineage>
        <taxon>Eukaryota</taxon>
        <taxon>Metazoa</taxon>
        <taxon>Ecdysozoa</taxon>
        <taxon>Arthropoda</taxon>
        <taxon>Hexapoda</taxon>
        <taxon>Collembola</taxon>
        <taxon>Entomobryomorpha</taxon>
        <taxon>Isotomoidea</taxon>
        <taxon>Isotomidae</taxon>
        <taxon>Proisotominae</taxon>
        <taxon>Folsomia</taxon>
    </lineage>
</organism>